<dbReference type="CDD" id="cd16282">
    <property type="entry name" value="metallo-hydrolase-like_MBL-fold"/>
    <property type="match status" value="1"/>
</dbReference>
<reference evidence="3 4" key="1">
    <citation type="submission" date="2019-12" db="EMBL/GenBank/DDBJ databases">
        <title>Whole genome shotgun sequence of Streptomyces caniferus NBRC 15389.</title>
        <authorList>
            <person name="Ichikawa N."/>
            <person name="Kimura A."/>
            <person name="Kitahashi Y."/>
            <person name="Komaki H."/>
            <person name="Tamura T."/>
        </authorList>
    </citation>
    <scope>NUCLEOTIDE SEQUENCE [LARGE SCALE GENOMIC DNA]</scope>
    <source>
        <strain evidence="3 4">NBRC 15389</strain>
    </source>
</reference>
<dbReference type="InterPro" id="IPR036866">
    <property type="entry name" value="RibonucZ/Hydroxyglut_hydro"/>
</dbReference>
<dbReference type="GO" id="GO:0016787">
    <property type="term" value="F:hydrolase activity"/>
    <property type="evidence" value="ECO:0007669"/>
    <property type="project" value="UniProtKB-KW"/>
</dbReference>
<organism evidence="3 4">
    <name type="scientific">Streptomyces caniferus</name>
    <dbReference type="NCBI Taxonomy" id="285557"/>
    <lineage>
        <taxon>Bacteria</taxon>
        <taxon>Bacillati</taxon>
        <taxon>Actinomycetota</taxon>
        <taxon>Actinomycetes</taxon>
        <taxon>Kitasatosporales</taxon>
        <taxon>Streptomycetaceae</taxon>
        <taxon>Streptomyces</taxon>
    </lineage>
</organism>
<accession>A0A640S5F5</accession>
<feature type="region of interest" description="Disordered" evidence="1">
    <location>
        <begin position="1"/>
        <end position="30"/>
    </location>
</feature>
<dbReference type="Pfam" id="PF00753">
    <property type="entry name" value="Lactamase_B"/>
    <property type="match status" value="1"/>
</dbReference>
<dbReference type="AlphaFoldDB" id="A0A640S5F5"/>
<protein>
    <submittedName>
        <fullName evidence="3">MBL fold metallo-hydrolase</fullName>
    </submittedName>
</protein>
<dbReference type="EMBL" id="BLIN01000003">
    <property type="protein sequence ID" value="GFE05586.1"/>
    <property type="molecule type" value="Genomic_DNA"/>
</dbReference>
<proteinExistence type="predicted"/>
<keyword evidence="3" id="KW-0378">Hydrolase</keyword>
<dbReference type="InterPro" id="IPR050855">
    <property type="entry name" value="NDM-1-like"/>
</dbReference>
<dbReference type="Proteomes" id="UP000435837">
    <property type="component" value="Unassembled WGS sequence"/>
</dbReference>
<dbReference type="PANTHER" id="PTHR42951">
    <property type="entry name" value="METALLO-BETA-LACTAMASE DOMAIN-CONTAINING"/>
    <property type="match status" value="1"/>
</dbReference>
<gene>
    <name evidence="3" type="ORF">Scani_18540</name>
</gene>
<dbReference type="InterPro" id="IPR001279">
    <property type="entry name" value="Metallo-B-lactamas"/>
</dbReference>
<evidence type="ECO:0000313" key="3">
    <source>
        <dbReference type="EMBL" id="GFE05586.1"/>
    </source>
</evidence>
<feature type="compositionally biased region" description="Polar residues" evidence="1">
    <location>
        <begin position="1"/>
        <end position="10"/>
    </location>
</feature>
<evidence type="ECO:0000313" key="4">
    <source>
        <dbReference type="Proteomes" id="UP000435837"/>
    </source>
</evidence>
<sequence length="314" mass="34202">MCQTEPSPHTATAGEPTPPDRADAPPPRVQGEPIEVAEGVFVIPDNRVPIVPNIGIVVGNHAALVIDTGIGQRNGRYVLEQARRLAGGRRLFLTLTHFHPEHGFGAQAFKGAATIVYNAAQRAELHRKGAAYADMFRGLSPAVAAELEGVQFVDPDVTYTGEAEVDLGGRTVLLREVGPAHTVGDQVVLVDDRVLFGGDLLETRMFPIAPYFPPHDTDVDADRWISVLDQLLALDPEIVVPGHGEVTDATLIREVRDYLGYVRAETTRLRGRGATEDEAAERISESARSRWSTWDHPEWTSFAVRAFYNGSSAV</sequence>
<dbReference type="RefSeq" id="WP_159472003.1">
    <property type="nucleotide sequence ID" value="NZ_BAAATH010000041.1"/>
</dbReference>
<name>A0A640S5F5_9ACTN</name>
<dbReference type="PANTHER" id="PTHR42951:SF4">
    <property type="entry name" value="ACYL-COENZYME A THIOESTERASE MBLAC2"/>
    <property type="match status" value="1"/>
</dbReference>
<dbReference type="SMART" id="SM00849">
    <property type="entry name" value="Lactamase_B"/>
    <property type="match status" value="1"/>
</dbReference>
<comment type="caution">
    <text evidence="3">The sequence shown here is derived from an EMBL/GenBank/DDBJ whole genome shotgun (WGS) entry which is preliminary data.</text>
</comment>
<evidence type="ECO:0000256" key="1">
    <source>
        <dbReference type="SAM" id="MobiDB-lite"/>
    </source>
</evidence>
<dbReference type="OrthoDB" id="2273115at2"/>
<feature type="domain" description="Metallo-beta-lactamase" evidence="2">
    <location>
        <begin position="51"/>
        <end position="243"/>
    </location>
</feature>
<dbReference type="Gene3D" id="3.60.15.10">
    <property type="entry name" value="Ribonuclease Z/Hydroxyacylglutathione hydrolase-like"/>
    <property type="match status" value="1"/>
</dbReference>
<dbReference type="SUPFAM" id="SSF56281">
    <property type="entry name" value="Metallo-hydrolase/oxidoreductase"/>
    <property type="match status" value="1"/>
</dbReference>
<evidence type="ECO:0000259" key="2">
    <source>
        <dbReference type="SMART" id="SM00849"/>
    </source>
</evidence>